<reference evidence="3" key="1">
    <citation type="submission" date="2021-04" db="EMBL/GenBank/DDBJ databases">
        <title>Oceanospirillales bacteria with DddD are important DMSP degraders in coastal seawater.</title>
        <authorList>
            <person name="Liu J."/>
        </authorList>
    </citation>
    <scope>NUCLEOTIDE SEQUENCE</scope>
    <source>
        <strain evidence="3">D13-1</strain>
    </source>
</reference>
<dbReference type="SMART" id="SM00769">
    <property type="entry name" value="WHy"/>
    <property type="match status" value="1"/>
</dbReference>
<name>A0ABY5HQH1_9GAMM</name>
<dbReference type="Gene3D" id="2.60.40.1820">
    <property type="match status" value="1"/>
</dbReference>
<dbReference type="RefSeq" id="WP_255856243.1">
    <property type="nucleotide sequence ID" value="NZ_CP073347.1"/>
</dbReference>
<dbReference type="InterPro" id="IPR013990">
    <property type="entry name" value="WHy-dom"/>
</dbReference>
<gene>
    <name evidence="3" type="ORF">KDW95_10590</name>
</gene>
<sequence length="153" mass="16644">MLILKRALLVLWVLLLAGCAAVQSDFEKPDVSVTSFRSLPSEGMAPRFLIGLHIINPNREAISLQGISYQVSLEGRKLLKGVASDLPVVPAYGEADFSVTATADLLSGFRLLTDLLQTRRESVNYELNARLDLGAYLPYVNVVESGELKLGAL</sequence>
<keyword evidence="4" id="KW-1185">Reference proteome</keyword>
<dbReference type="Pfam" id="PF03168">
    <property type="entry name" value="LEA_2"/>
    <property type="match status" value="1"/>
</dbReference>
<accession>A0ABY5HQH1</accession>
<evidence type="ECO:0000259" key="2">
    <source>
        <dbReference type="SMART" id="SM00769"/>
    </source>
</evidence>
<dbReference type="InterPro" id="IPR004864">
    <property type="entry name" value="LEA_2"/>
</dbReference>
<feature type="domain" description="Water stress and hypersensitive response" evidence="2">
    <location>
        <begin position="31"/>
        <end position="151"/>
    </location>
</feature>
<feature type="signal peptide" evidence="1">
    <location>
        <begin position="1"/>
        <end position="22"/>
    </location>
</feature>
<feature type="chain" id="PRO_5046250397" evidence="1">
    <location>
        <begin position="23"/>
        <end position="153"/>
    </location>
</feature>
<keyword evidence="1" id="KW-0732">Signal</keyword>
<organism evidence="3 4">
    <name type="scientific">Marinobacterium rhizophilum</name>
    <dbReference type="NCBI Taxonomy" id="420402"/>
    <lineage>
        <taxon>Bacteria</taxon>
        <taxon>Pseudomonadati</taxon>
        <taxon>Pseudomonadota</taxon>
        <taxon>Gammaproteobacteria</taxon>
        <taxon>Oceanospirillales</taxon>
        <taxon>Oceanospirillaceae</taxon>
        <taxon>Marinobacterium</taxon>
    </lineage>
</organism>
<dbReference type="EMBL" id="CP073347">
    <property type="protein sequence ID" value="UTW14047.1"/>
    <property type="molecule type" value="Genomic_DNA"/>
</dbReference>
<dbReference type="PROSITE" id="PS51257">
    <property type="entry name" value="PROKAR_LIPOPROTEIN"/>
    <property type="match status" value="1"/>
</dbReference>
<proteinExistence type="predicted"/>
<evidence type="ECO:0000313" key="4">
    <source>
        <dbReference type="Proteomes" id="UP001058461"/>
    </source>
</evidence>
<evidence type="ECO:0000256" key="1">
    <source>
        <dbReference type="SAM" id="SignalP"/>
    </source>
</evidence>
<dbReference type="SUPFAM" id="SSF117070">
    <property type="entry name" value="LEA14-like"/>
    <property type="match status" value="1"/>
</dbReference>
<evidence type="ECO:0000313" key="3">
    <source>
        <dbReference type="EMBL" id="UTW14047.1"/>
    </source>
</evidence>
<dbReference type="Proteomes" id="UP001058461">
    <property type="component" value="Chromosome"/>
</dbReference>
<protein>
    <submittedName>
        <fullName evidence="3">LEA type 2 family protein</fullName>
    </submittedName>
</protein>